<dbReference type="AlphaFoldDB" id="A0A1F6N4I8"/>
<dbReference type="PROSITE" id="PS51925">
    <property type="entry name" value="SWIB_MDM2"/>
    <property type="match status" value="1"/>
</dbReference>
<sequence length="88" mass="9932">MPTRKVNPALMQPYKLSAELSAVTGPGPLPRGQVTKKIWEYIKAKGLQDQKNKRMINTDEKLKALFGGKSQIIMFEMGKFLNAHLTKM</sequence>
<evidence type="ECO:0000313" key="2">
    <source>
        <dbReference type="EMBL" id="OGH78563.1"/>
    </source>
</evidence>
<dbReference type="SMART" id="SM00151">
    <property type="entry name" value="SWIB"/>
    <property type="match status" value="1"/>
</dbReference>
<dbReference type="InterPro" id="IPR003121">
    <property type="entry name" value="SWIB_MDM2_domain"/>
</dbReference>
<dbReference type="CDD" id="cd10567">
    <property type="entry name" value="SWIB-MDM2_like"/>
    <property type="match status" value="1"/>
</dbReference>
<dbReference type="InterPro" id="IPR036885">
    <property type="entry name" value="SWIB_MDM2_dom_sf"/>
</dbReference>
<comment type="caution">
    <text evidence="2">The sequence shown here is derived from an EMBL/GenBank/DDBJ whole genome shotgun (WGS) entry which is preliminary data.</text>
</comment>
<dbReference type="Gene3D" id="1.10.245.10">
    <property type="entry name" value="SWIB/MDM2 domain"/>
    <property type="match status" value="1"/>
</dbReference>
<name>A0A1F6N4I8_9BACT</name>
<organism evidence="2 3">
    <name type="scientific">Candidatus Magasanikbacteria bacterium RIFCSPLOWO2_01_FULL_40_15</name>
    <dbReference type="NCBI Taxonomy" id="1798686"/>
    <lineage>
        <taxon>Bacteria</taxon>
        <taxon>Candidatus Magasanikiibacteriota</taxon>
    </lineage>
</organism>
<accession>A0A1F6N4I8</accession>
<proteinExistence type="predicted"/>
<evidence type="ECO:0000259" key="1">
    <source>
        <dbReference type="PROSITE" id="PS51925"/>
    </source>
</evidence>
<reference evidence="2 3" key="1">
    <citation type="journal article" date="2016" name="Nat. Commun.">
        <title>Thousands of microbial genomes shed light on interconnected biogeochemical processes in an aquifer system.</title>
        <authorList>
            <person name="Anantharaman K."/>
            <person name="Brown C.T."/>
            <person name="Hug L.A."/>
            <person name="Sharon I."/>
            <person name="Castelle C.J."/>
            <person name="Probst A.J."/>
            <person name="Thomas B.C."/>
            <person name="Singh A."/>
            <person name="Wilkins M.J."/>
            <person name="Karaoz U."/>
            <person name="Brodie E.L."/>
            <person name="Williams K.H."/>
            <person name="Hubbard S.S."/>
            <person name="Banfield J.F."/>
        </authorList>
    </citation>
    <scope>NUCLEOTIDE SEQUENCE [LARGE SCALE GENOMIC DNA]</scope>
</reference>
<dbReference type="SUPFAM" id="SSF47592">
    <property type="entry name" value="SWIB/MDM2 domain"/>
    <property type="match status" value="1"/>
</dbReference>
<dbReference type="Proteomes" id="UP000177040">
    <property type="component" value="Unassembled WGS sequence"/>
</dbReference>
<evidence type="ECO:0000313" key="3">
    <source>
        <dbReference type="Proteomes" id="UP000177040"/>
    </source>
</evidence>
<protein>
    <recommendedName>
        <fullName evidence="1">DM2 domain-containing protein</fullName>
    </recommendedName>
</protein>
<dbReference type="Pfam" id="PF02201">
    <property type="entry name" value="SWIB"/>
    <property type="match status" value="1"/>
</dbReference>
<gene>
    <name evidence="2" type="ORF">A2983_02775</name>
</gene>
<feature type="domain" description="DM2" evidence="1">
    <location>
        <begin position="9"/>
        <end position="87"/>
    </location>
</feature>
<dbReference type="PANTHER" id="PTHR13844">
    <property type="entry name" value="SWI/SNF-RELATED MATRIX-ASSOCIATED ACTIN-DEPENDENT REGULATOR OF CHROMATIN SUBFAMILY D"/>
    <property type="match status" value="1"/>
</dbReference>
<dbReference type="InterPro" id="IPR019835">
    <property type="entry name" value="SWIB_domain"/>
</dbReference>
<dbReference type="EMBL" id="MFQH01000006">
    <property type="protein sequence ID" value="OGH78563.1"/>
    <property type="molecule type" value="Genomic_DNA"/>
</dbReference>